<evidence type="ECO:0000256" key="3">
    <source>
        <dbReference type="ARBA" id="ARBA00022927"/>
    </source>
</evidence>
<evidence type="ECO:0000256" key="1">
    <source>
        <dbReference type="ARBA" id="ARBA00022448"/>
    </source>
</evidence>
<dbReference type="PANTHER" id="PTHR14146:SF0">
    <property type="entry name" value="EXOCYST COMPLEX COMPONENT 4"/>
    <property type="match status" value="1"/>
</dbReference>
<dbReference type="GO" id="GO:0090522">
    <property type="term" value="P:vesicle tethering involved in exocytosis"/>
    <property type="evidence" value="ECO:0007669"/>
    <property type="project" value="UniProtKB-UniRule"/>
</dbReference>
<evidence type="ECO:0000259" key="6">
    <source>
        <dbReference type="Pfam" id="PF20652"/>
    </source>
</evidence>
<evidence type="ECO:0000256" key="4">
    <source>
        <dbReference type="RuleBase" id="RU367079"/>
    </source>
</evidence>
<dbReference type="GO" id="GO:0006893">
    <property type="term" value="P:Golgi to plasma membrane transport"/>
    <property type="evidence" value="ECO:0007669"/>
    <property type="project" value="TreeGrafter"/>
</dbReference>
<keyword evidence="1 4" id="KW-0813">Transport</keyword>
<dbReference type="InterPro" id="IPR039682">
    <property type="entry name" value="Sec8/EXOC4"/>
</dbReference>
<organism evidence="7 8">
    <name type="scientific">Clydaea vesicula</name>
    <dbReference type="NCBI Taxonomy" id="447962"/>
    <lineage>
        <taxon>Eukaryota</taxon>
        <taxon>Fungi</taxon>
        <taxon>Fungi incertae sedis</taxon>
        <taxon>Chytridiomycota</taxon>
        <taxon>Chytridiomycota incertae sedis</taxon>
        <taxon>Chytridiomycetes</taxon>
        <taxon>Lobulomycetales</taxon>
        <taxon>Lobulomycetaceae</taxon>
        <taxon>Clydaea</taxon>
    </lineage>
</organism>
<dbReference type="InterPro" id="IPR048630">
    <property type="entry name" value="Sec8_M"/>
</dbReference>
<keyword evidence="3 4" id="KW-0653">Protein transport</keyword>
<sequence length="596" mass="68835">MSKPPNPNQATAKVEKAEVVKQLPTEISDVMNEIQTFWNFMTPETFNPVPHSLTLLDSSSLGRDYKSFLKIYEKLEIAMDIIVNDYHQGFNNAIQKFSGVVENIADSKTRVLRMQSDLENCKDWLQNKRFDLFHLWIKSLQYSEMIRILDLVEGLMDVKKKLKYLKQEKFVLSACKLLLSSIKALNSVECQSIVALENIREKLKEYKKTLPELLLDELQNHLYLKSPYSLYRLENDANYEPESRVDKNIEKTFAESASIKAFRAQIAKTTKFFDDKEILEEDFDRNPEADSYTYMHSIVLGMHLLGNLPKSLKTLNERLSLELHYVIEKTIQEVDLRNEKILMTLKDSRAVDSKTNVTSNLVANNVNNLTLKTSDYKPDLIGIEKKIEHSKVFRDLLNSLYRKFEVIVQGHFFVLHVAHSIAELDQVEGVYTIRDVWFTVQNEVKRLLYDYIANVDQKKIANAVISMDEVMKKKIQDQTSKQLYRIMNGNFNLKIHDLYKNISGNEVYGNAEDLQTGRDSVTNDILKRMKEGGGTDKVANSGIIDKFETSKTVGRKLLLSSDPYNILIAFEPTCEFMENVEETIGVRFPILLSERK</sequence>
<dbReference type="GO" id="GO:0006612">
    <property type="term" value="P:protein targeting to membrane"/>
    <property type="evidence" value="ECO:0007669"/>
    <property type="project" value="UniProtKB-UniRule"/>
</dbReference>
<evidence type="ECO:0000313" key="8">
    <source>
        <dbReference type="Proteomes" id="UP001211065"/>
    </source>
</evidence>
<dbReference type="InterPro" id="IPR007191">
    <property type="entry name" value="Sec8_exocyst_N"/>
</dbReference>
<keyword evidence="2 4" id="KW-0268">Exocytosis</keyword>
<proteinExistence type="inferred from homology"/>
<name>A0AAD5U1T7_9FUNG</name>
<evidence type="ECO:0000256" key="2">
    <source>
        <dbReference type="ARBA" id="ARBA00022483"/>
    </source>
</evidence>
<dbReference type="AlphaFoldDB" id="A0AAD5U1T7"/>
<feature type="domain" description="Exocyst complex component Sec8 N-terminal" evidence="5">
    <location>
        <begin position="27"/>
        <end position="163"/>
    </location>
</feature>
<dbReference type="PANTHER" id="PTHR14146">
    <property type="entry name" value="EXOCYST COMPLEX COMPONENT 4"/>
    <property type="match status" value="1"/>
</dbReference>
<protein>
    <recommendedName>
        <fullName evidence="4">Exocyst complex component Sec8</fullName>
    </recommendedName>
</protein>
<dbReference type="Proteomes" id="UP001211065">
    <property type="component" value="Unassembled WGS sequence"/>
</dbReference>
<dbReference type="EMBL" id="JADGJW010000407">
    <property type="protein sequence ID" value="KAJ3217841.1"/>
    <property type="molecule type" value="Genomic_DNA"/>
</dbReference>
<feature type="domain" description="Exocyst complex component Sec8 middle helical bundle" evidence="6">
    <location>
        <begin position="286"/>
        <end position="573"/>
    </location>
</feature>
<comment type="function">
    <text evidence="4">Component of the exocyst complex involved in the docking of exocytic vesicles with fusion sites on the plasma membrane.</text>
</comment>
<dbReference type="GO" id="GO:0015031">
    <property type="term" value="P:protein transport"/>
    <property type="evidence" value="ECO:0007669"/>
    <property type="project" value="UniProtKB-KW"/>
</dbReference>
<evidence type="ECO:0000313" key="7">
    <source>
        <dbReference type="EMBL" id="KAJ3217841.1"/>
    </source>
</evidence>
<accession>A0AAD5U1T7</accession>
<dbReference type="Pfam" id="PF20652">
    <property type="entry name" value="Sec8_C"/>
    <property type="match status" value="1"/>
</dbReference>
<dbReference type="GO" id="GO:0000145">
    <property type="term" value="C:exocyst"/>
    <property type="evidence" value="ECO:0007669"/>
    <property type="project" value="UniProtKB-UniRule"/>
</dbReference>
<comment type="similarity">
    <text evidence="4">Belongs to the SEC8 family.</text>
</comment>
<reference evidence="7" key="1">
    <citation type="submission" date="2020-05" db="EMBL/GenBank/DDBJ databases">
        <title>Phylogenomic resolution of chytrid fungi.</title>
        <authorList>
            <person name="Stajich J.E."/>
            <person name="Amses K."/>
            <person name="Simmons R."/>
            <person name="Seto K."/>
            <person name="Myers J."/>
            <person name="Bonds A."/>
            <person name="Quandt C.A."/>
            <person name="Barry K."/>
            <person name="Liu P."/>
            <person name="Grigoriev I."/>
            <person name="Longcore J.E."/>
            <person name="James T.Y."/>
        </authorList>
    </citation>
    <scope>NUCLEOTIDE SEQUENCE</scope>
    <source>
        <strain evidence="7">JEL0476</strain>
    </source>
</reference>
<dbReference type="GO" id="GO:0006904">
    <property type="term" value="P:vesicle docking involved in exocytosis"/>
    <property type="evidence" value="ECO:0007669"/>
    <property type="project" value="InterPro"/>
</dbReference>
<gene>
    <name evidence="7" type="ORF">HK099_005312</name>
</gene>
<keyword evidence="8" id="KW-1185">Reference proteome</keyword>
<evidence type="ECO:0000259" key="5">
    <source>
        <dbReference type="Pfam" id="PF04048"/>
    </source>
</evidence>
<dbReference type="Pfam" id="PF04048">
    <property type="entry name" value="Sec8_N"/>
    <property type="match status" value="1"/>
</dbReference>
<comment type="caution">
    <text evidence="7">The sequence shown here is derived from an EMBL/GenBank/DDBJ whole genome shotgun (WGS) entry which is preliminary data.</text>
</comment>